<dbReference type="Pfam" id="PF00305">
    <property type="entry name" value="Lipoxygenase"/>
    <property type="match status" value="1"/>
</dbReference>
<dbReference type="PANTHER" id="PTHR11771">
    <property type="entry name" value="LIPOXYGENASE"/>
    <property type="match status" value="1"/>
</dbReference>
<dbReference type="InterPro" id="IPR013819">
    <property type="entry name" value="LipOase_C"/>
</dbReference>
<keyword evidence="6" id="KW-0223">Dioxygenase</keyword>
<evidence type="ECO:0000256" key="8">
    <source>
        <dbReference type="ARBA" id="ARBA00023211"/>
    </source>
</evidence>
<evidence type="ECO:0000256" key="2">
    <source>
        <dbReference type="ARBA" id="ARBA00001936"/>
    </source>
</evidence>
<comment type="catalytic activity">
    <reaction evidence="1">
        <text>(9Z,12Z)-octadecadienoate + O2 = (11S)-hydroperoxy-(9Z,12Z)-octadecadienoate</text>
        <dbReference type="Rhea" id="RHEA:18993"/>
        <dbReference type="ChEBI" id="CHEBI:15379"/>
        <dbReference type="ChEBI" id="CHEBI:30245"/>
        <dbReference type="ChEBI" id="CHEBI:57467"/>
        <dbReference type="EC" id="1.13.11.45"/>
    </reaction>
</comment>
<evidence type="ECO:0000256" key="4">
    <source>
        <dbReference type="ARBA" id="ARBA00021175"/>
    </source>
</evidence>
<dbReference type="EMBL" id="KN714743">
    <property type="protein sequence ID" value="KUI60122.1"/>
    <property type="molecule type" value="Genomic_DNA"/>
</dbReference>
<proteinExistence type="predicted"/>
<keyword evidence="7" id="KW-0560">Oxidoreductase</keyword>
<gene>
    <name evidence="11" type="ORF">VP1G_07344</name>
</gene>
<evidence type="ECO:0000313" key="12">
    <source>
        <dbReference type="Proteomes" id="UP000078576"/>
    </source>
</evidence>
<evidence type="ECO:0000256" key="3">
    <source>
        <dbReference type="ARBA" id="ARBA00013178"/>
    </source>
</evidence>
<accession>A0A194V7Z8</accession>
<dbReference type="STRING" id="694573.A0A194V7Z8"/>
<dbReference type="GO" id="GO:0050584">
    <property type="term" value="F:linoleate 11-lipoxygenase activity"/>
    <property type="evidence" value="ECO:0007669"/>
    <property type="project" value="UniProtKB-EC"/>
</dbReference>
<evidence type="ECO:0000256" key="1">
    <source>
        <dbReference type="ARBA" id="ARBA00000366"/>
    </source>
</evidence>
<evidence type="ECO:0000256" key="7">
    <source>
        <dbReference type="ARBA" id="ARBA00023002"/>
    </source>
</evidence>
<dbReference type="SUPFAM" id="SSF48484">
    <property type="entry name" value="Lipoxigenase"/>
    <property type="match status" value="1"/>
</dbReference>
<feature type="domain" description="Lipoxygenase" evidence="10">
    <location>
        <begin position="12"/>
        <end position="610"/>
    </location>
</feature>
<evidence type="ECO:0000256" key="9">
    <source>
        <dbReference type="SAM" id="SignalP"/>
    </source>
</evidence>
<keyword evidence="12" id="KW-1185">Reference proteome</keyword>
<comment type="cofactor">
    <cofactor evidence="2">
        <name>Mn(2+)</name>
        <dbReference type="ChEBI" id="CHEBI:29035"/>
    </cofactor>
</comment>
<protein>
    <recommendedName>
        <fullName evidence="4">Manganese lipoxygenase</fullName>
        <ecNumber evidence="3">1.13.11.45</ecNumber>
    </recommendedName>
</protein>
<dbReference type="EC" id="1.13.11.45" evidence="3"/>
<reference evidence="12" key="1">
    <citation type="submission" date="2014-12" db="EMBL/GenBank/DDBJ databases">
        <title>Genome Sequence of Valsa Canker Pathogens Uncovers a Specific Adaption of Colonization on Woody Bark.</title>
        <authorList>
            <person name="Yin Z."/>
            <person name="Liu H."/>
            <person name="Gao X."/>
            <person name="Li Z."/>
            <person name="Song N."/>
            <person name="Ke X."/>
            <person name="Dai Q."/>
            <person name="Wu Y."/>
            <person name="Sun Y."/>
            <person name="Xu J.-R."/>
            <person name="Kang Z.K."/>
            <person name="Wang L."/>
            <person name="Huang L."/>
        </authorList>
    </citation>
    <scope>NUCLEOTIDE SEQUENCE [LARGE SCALE GENOMIC DNA]</scope>
    <source>
        <strain evidence="12">SXYL134</strain>
    </source>
</reference>
<dbReference type="GO" id="GO:0043651">
    <property type="term" value="P:linoleic acid metabolic process"/>
    <property type="evidence" value="ECO:0007669"/>
    <property type="project" value="UniProtKB-ARBA"/>
</dbReference>
<keyword evidence="5" id="KW-0479">Metal-binding</keyword>
<organism evidence="11 12">
    <name type="scientific">Cytospora mali</name>
    <name type="common">Apple Valsa canker fungus</name>
    <name type="synonym">Valsa mali</name>
    <dbReference type="NCBI Taxonomy" id="578113"/>
    <lineage>
        <taxon>Eukaryota</taxon>
        <taxon>Fungi</taxon>
        <taxon>Dikarya</taxon>
        <taxon>Ascomycota</taxon>
        <taxon>Pezizomycotina</taxon>
        <taxon>Sordariomycetes</taxon>
        <taxon>Sordariomycetidae</taxon>
        <taxon>Diaporthales</taxon>
        <taxon>Cytosporaceae</taxon>
        <taxon>Cytospora</taxon>
    </lineage>
</organism>
<dbReference type="Proteomes" id="UP000078576">
    <property type="component" value="Unassembled WGS sequence"/>
</dbReference>
<feature type="chain" id="PRO_5008266284" description="Manganese lipoxygenase" evidence="9">
    <location>
        <begin position="19"/>
        <end position="610"/>
    </location>
</feature>
<evidence type="ECO:0000259" key="10">
    <source>
        <dbReference type="PROSITE" id="PS51393"/>
    </source>
</evidence>
<dbReference type="OrthoDB" id="407298at2759"/>
<dbReference type="GO" id="GO:0046872">
    <property type="term" value="F:metal ion binding"/>
    <property type="evidence" value="ECO:0007669"/>
    <property type="project" value="UniProtKB-KW"/>
</dbReference>
<dbReference type="Gene3D" id="1.20.245.10">
    <property type="entry name" value="Lipoxygenase-1, Domain 5"/>
    <property type="match status" value="1"/>
</dbReference>
<dbReference type="InterPro" id="IPR036226">
    <property type="entry name" value="LipOase_C_sf"/>
</dbReference>
<dbReference type="PROSITE" id="PS51393">
    <property type="entry name" value="LIPOXYGENASE_3"/>
    <property type="match status" value="1"/>
</dbReference>
<feature type="signal peptide" evidence="9">
    <location>
        <begin position="1"/>
        <end position="18"/>
    </location>
</feature>
<evidence type="ECO:0000313" key="11">
    <source>
        <dbReference type="EMBL" id="KUI60122.1"/>
    </source>
</evidence>
<evidence type="ECO:0000256" key="5">
    <source>
        <dbReference type="ARBA" id="ARBA00022723"/>
    </source>
</evidence>
<keyword evidence="9" id="KW-0732">Signal</keyword>
<dbReference type="AlphaFoldDB" id="A0A194V7Z8"/>
<dbReference type="Gene3D" id="3.10.450.60">
    <property type="match status" value="1"/>
</dbReference>
<dbReference type="GO" id="GO:0034440">
    <property type="term" value="P:lipid oxidation"/>
    <property type="evidence" value="ECO:0007669"/>
    <property type="project" value="InterPro"/>
</dbReference>
<evidence type="ECO:0000256" key="6">
    <source>
        <dbReference type="ARBA" id="ARBA00022964"/>
    </source>
</evidence>
<sequence>MHFSQLLLGVVALLASQGLPGEAIAVPKAKRNTSTVGEYTLPQDSSDSIARSAALAVTRAGFTYGPPVAGGPYYPSGVLGTVKAAADLATLQDDLTAEEVLTGEDSSLATVGGLAGKYDGLKTLEDYTLIYDGEWTHTLPKGPAPGVLTNFTQDLLFSMERLSTSPYAIRRLNPSSDSLAFEVDDSIVNKVAGKTLQQLFEAGRLFYADYSDQADLARTSAYAAACDAYFFIDEASGDFLPLAIRTGVGSNLIYTPEDDEDDWLLAKMMYNVNDFWFAQWNHLAGTHEVVQIVWMAAIRTLSAEHPVFALLDRLMFQAFAIQPLAASVLFVPGGAVDEVFAYTGTAAQDYATARYTGSSGAFQTNYFLTDLEKRGLINPRVGPELSHFPFYEDGSTIYNAIRGFMTSFIASYYHSDADVGADAELQAWAKEANGAAEAIDFPSKISSTETIIEILTHMAHLASTAHHTVNTNELLSISSTLPFHPPALYSPIPTTKGLGSSSSDSNSTSSVVDFLPPFDKVVTQLTFAGLFARPLLVDTNRSLLHMFDDEEMLARMNGETQAAAATFKGTMQAFSNEVGARAFDGEGLSQGMPFVWQALDPKVAPYSITT</sequence>
<name>A0A194V7Z8_CYTMA</name>
<dbReference type="InterPro" id="IPR000907">
    <property type="entry name" value="LipOase"/>
</dbReference>
<keyword evidence="8" id="KW-0464">Manganese</keyword>